<evidence type="ECO:0000256" key="1">
    <source>
        <dbReference type="SAM" id="Coils"/>
    </source>
</evidence>
<evidence type="ECO:0000313" key="4">
    <source>
        <dbReference type="EMBL" id="EAR60689.1"/>
    </source>
</evidence>
<gene>
    <name evidence="4" type="ORF">MED92_13478</name>
</gene>
<name>A0A7U8C3R6_NEPCE</name>
<feature type="chain" id="PRO_5031372126" evidence="3">
    <location>
        <begin position="22"/>
        <end position="242"/>
    </location>
</feature>
<comment type="caution">
    <text evidence="4">The sequence shown here is derived from an EMBL/GenBank/DDBJ whole genome shotgun (WGS) entry which is preliminary data.</text>
</comment>
<evidence type="ECO:0000313" key="5">
    <source>
        <dbReference type="Proteomes" id="UP000002171"/>
    </source>
</evidence>
<feature type="region of interest" description="Disordered" evidence="2">
    <location>
        <begin position="23"/>
        <end position="63"/>
    </location>
</feature>
<organism evidence="4 5">
    <name type="scientific">Neptuniibacter caesariensis</name>
    <dbReference type="NCBI Taxonomy" id="207954"/>
    <lineage>
        <taxon>Bacteria</taxon>
        <taxon>Pseudomonadati</taxon>
        <taxon>Pseudomonadota</taxon>
        <taxon>Gammaproteobacteria</taxon>
        <taxon>Oceanospirillales</taxon>
        <taxon>Oceanospirillaceae</taxon>
        <taxon>Neptuniibacter</taxon>
    </lineage>
</organism>
<reference evidence="4 5" key="1">
    <citation type="submission" date="2006-02" db="EMBL/GenBank/DDBJ databases">
        <authorList>
            <person name="Pinhassi J."/>
            <person name="Pedros-Alio C."/>
            <person name="Ferriera S."/>
            <person name="Johnson J."/>
            <person name="Kravitz S."/>
            <person name="Halpern A."/>
            <person name="Remington K."/>
            <person name="Beeson K."/>
            <person name="Tran B."/>
            <person name="Rogers Y.-H."/>
            <person name="Friedman R."/>
            <person name="Venter J.C."/>
        </authorList>
    </citation>
    <scope>NUCLEOTIDE SEQUENCE [LARGE SCALE GENOMIC DNA]</scope>
    <source>
        <strain evidence="4 5">MED92</strain>
    </source>
</reference>
<dbReference type="EMBL" id="AAOW01000014">
    <property type="protein sequence ID" value="EAR60689.1"/>
    <property type="molecule type" value="Genomic_DNA"/>
</dbReference>
<evidence type="ECO:0000256" key="3">
    <source>
        <dbReference type="SAM" id="SignalP"/>
    </source>
</evidence>
<feature type="signal peptide" evidence="3">
    <location>
        <begin position="1"/>
        <end position="21"/>
    </location>
</feature>
<dbReference type="Proteomes" id="UP000002171">
    <property type="component" value="Unassembled WGS sequence"/>
</dbReference>
<dbReference type="OrthoDB" id="6117641at2"/>
<evidence type="ECO:0000256" key="2">
    <source>
        <dbReference type="SAM" id="MobiDB-lite"/>
    </source>
</evidence>
<sequence length="242" mass="26630">MSLSRFLVLSSVLLISACNSAGVKSESSPDVAPGEQKPMEISPTRTLQTKSNTAPSTKPGELKPASQLDIIANRLTAVQDHLLQIKTQSGTLQQQNQALAVQLQALKTNLDILQASADQQQGESEQATSPDAFNGVLDQITMMANELSSQVQDGAYRVSSTYTAKGQWVLIRFHRYTGETWLADKGQWNLLEETDGTGTAEYEVVVLRADKDVKGYVATRINRISGDTWWLKQNTWQPYLSN</sequence>
<feature type="compositionally biased region" description="Polar residues" evidence="2">
    <location>
        <begin position="43"/>
        <end position="56"/>
    </location>
</feature>
<protein>
    <submittedName>
        <fullName evidence="4">Uncharacterized protein</fullName>
    </submittedName>
</protein>
<feature type="coiled-coil region" evidence="1">
    <location>
        <begin position="96"/>
        <end position="123"/>
    </location>
</feature>
<accession>A0A7U8C3R6</accession>
<keyword evidence="1" id="KW-0175">Coiled coil</keyword>
<keyword evidence="3" id="KW-0732">Signal</keyword>
<keyword evidence="5" id="KW-1185">Reference proteome</keyword>
<dbReference type="RefSeq" id="WP_007020361.1">
    <property type="nucleotide sequence ID" value="NZ_CH724125.1"/>
</dbReference>
<proteinExistence type="predicted"/>
<dbReference type="PROSITE" id="PS51257">
    <property type="entry name" value="PROKAR_LIPOPROTEIN"/>
    <property type="match status" value="1"/>
</dbReference>
<dbReference type="AlphaFoldDB" id="A0A7U8C3R6"/>